<evidence type="ECO:0000313" key="4">
    <source>
        <dbReference type="Proteomes" id="UP000298642"/>
    </source>
</evidence>
<dbReference type="Proteomes" id="UP000298642">
    <property type="component" value="Chromosome"/>
</dbReference>
<feature type="transmembrane region" description="Helical" evidence="2">
    <location>
        <begin position="12"/>
        <end position="29"/>
    </location>
</feature>
<keyword evidence="2" id="KW-0472">Membrane</keyword>
<evidence type="ECO:0000313" key="3">
    <source>
        <dbReference type="EMBL" id="QCI60096.1"/>
    </source>
</evidence>
<reference evidence="4" key="1">
    <citation type="submission" date="2018-12" db="EMBL/GenBank/DDBJ databases">
        <title>Dusodibacter welbiota gen. nov., sp. nov., isolated from human faeces and emended description of the Oscillibacter genus.</title>
        <authorList>
            <person name="Le Roy T."/>
            <person name="Van der Smissen P."/>
            <person name="Delzenne N."/>
            <person name="Muccioli G."/>
            <person name="Collet J.F."/>
            <person name="Cani P.D."/>
        </authorList>
    </citation>
    <scope>NUCLEOTIDE SEQUENCE [LARGE SCALE GENOMIC DNA]</scope>
    <source>
        <strain evidence="4">J115</strain>
    </source>
</reference>
<organism evidence="3 4">
    <name type="scientific">Dysosmobacter welbionis</name>
    <dbReference type="NCBI Taxonomy" id="2093857"/>
    <lineage>
        <taxon>Bacteria</taxon>
        <taxon>Bacillati</taxon>
        <taxon>Bacillota</taxon>
        <taxon>Clostridia</taxon>
        <taxon>Eubacteriales</taxon>
        <taxon>Oscillospiraceae</taxon>
        <taxon>Dysosmobacter</taxon>
    </lineage>
</organism>
<keyword evidence="2" id="KW-1133">Transmembrane helix</keyword>
<name>A0A4D7AW82_9FIRM</name>
<proteinExistence type="predicted"/>
<dbReference type="InterPro" id="IPR018770">
    <property type="entry name" value="ChloroindolylP_hydrolase"/>
</dbReference>
<sequence length="240" mass="26336">MKTTRQKRAAPFYAAAAVWLAYALVLPLYEPLHYALAAGASLLAFAAAAALCRGGPVGEEAGKAPPEKAEEPVEKKPASTGNPELDKMVRDGEMAIREMKRLDENIADPGISADIVRLEQVSARIFDEVRTHPEKLPQIRRFLDYYLPTTLKLLNAYDRMSGTGVSGENIDTTLAKVEGMMRTIVAAFEKQLDSLYGAEALDISTDITVLENMMAREGLVDSPLKAEPDEKKETDIRLEL</sequence>
<dbReference type="EMBL" id="CP034413">
    <property type="protein sequence ID" value="QCI60096.1"/>
    <property type="molecule type" value="Genomic_DNA"/>
</dbReference>
<evidence type="ECO:0000256" key="2">
    <source>
        <dbReference type="SAM" id="Phobius"/>
    </source>
</evidence>
<dbReference type="RefSeq" id="WP_136891495.1">
    <property type="nucleotide sequence ID" value="NZ_CP034413.3"/>
</dbReference>
<evidence type="ECO:0000256" key="1">
    <source>
        <dbReference type="SAM" id="MobiDB-lite"/>
    </source>
</evidence>
<dbReference type="AlphaFoldDB" id="A0A4D7AW82"/>
<keyword evidence="2" id="KW-0812">Transmembrane</keyword>
<protein>
    <submittedName>
        <fullName evidence="3">5-bromo-4-chloroindolyl phosphate hydrolysis family protein</fullName>
    </submittedName>
</protein>
<dbReference type="KEGG" id="obj:EIO64_13465"/>
<feature type="region of interest" description="Disordered" evidence="1">
    <location>
        <begin position="58"/>
        <end position="86"/>
    </location>
</feature>
<dbReference type="Pfam" id="PF10112">
    <property type="entry name" value="Halogen_Hydrol"/>
    <property type="match status" value="1"/>
</dbReference>
<accession>A0A4D7AW82</accession>
<feature type="compositionally biased region" description="Basic and acidic residues" evidence="1">
    <location>
        <begin position="60"/>
        <end position="77"/>
    </location>
</feature>
<gene>
    <name evidence="3" type="ORF">EIO64_13465</name>
</gene>
<keyword evidence="4" id="KW-1185">Reference proteome</keyword>